<keyword evidence="6" id="KW-1185">Reference proteome</keyword>
<dbReference type="STRING" id="1336235.GCA_000518785_00745"/>
<evidence type="ECO:0000313" key="5">
    <source>
        <dbReference type="EMBL" id="SSC64508.1"/>
    </source>
</evidence>
<comment type="function">
    <text evidence="1">Hydrolyzes indole-3-acetamide (IAM) into indole-3-acetic acid (IAA).</text>
</comment>
<evidence type="ECO:0000256" key="2">
    <source>
        <dbReference type="ARBA" id="ARBA00009199"/>
    </source>
</evidence>
<dbReference type="PROSITE" id="PS00571">
    <property type="entry name" value="AMIDASES"/>
    <property type="match status" value="1"/>
</dbReference>
<dbReference type="InterPro" id="IPR036928">
    <property type="entry name" value="AS_sf"/>
</dbReference>
<dbReference type="GO" id="GO:0003824">
    <property type="term" value="F:catalytic activity"/>
    <property type="evidence" value="ECO:0007669"/>
    <property type="project" value="InterPro"/>
</dbReference>
<dbReference type="PANTHER" id="PTHR11895:SF7">
    <property type="entry name" value="GLUTAMYL-TRNA(GLN) AMIDOTRANSFERASE SUBUNIT A, MITOCHONDRIAL"/>
    <property type="match status" value="1"/>
</dbReference>
<sequence length="501" mass="53555">MPSEGEDVLEDYREFDGLALAGLVRRGEVSAPELVETAIAAIERLNPTLNAVIRPMFDEARRAASGPIGDGPFAGVPFLLKDLLSQVDGIPTSQGNRLWAKIPASGDNELVTRWKRAGLIILGKTNTPEFGLTPYTEPETFGPTRNPWDVTRTPGGSSGGSAAAVASGMVPLASGGDGGGSIRIPASACGLFGMKPTRGRTPVGPFIGEAWSGFAGEHVLTRSVRDSAAMLDATHGSDIGNPHPLPEFRGSWLEAVGRAPKRLRIAVSAEPMLGKAVAPEVRAAFAETVRLLEELGHEVVEAAPPVERERFSLAFLTVLAAELRADIEFIAALSGVRVRPEDFDASSFGLGLLGQAFSAAELAAALRYLKLSARSVLGFFETHDVLMTPVLSSLPVKIGALQPKPFEKKLIRFMGHIHGGSLLKKLGIADQLAAQTFEFIPWTPVFNVTGQPAMSVPLNWSPEGLPIGMHFVGRFADEETLFSLAGELERARPWRDRRPPV</sequence>
<organism evidence="5 6">
    <name type="scientific">Ciceribacter selenitireducens ATCC BAA-1503</name>
    <dbReference type="NCBI Taxonomy" id="1336235"/>
    <lineage>
        <taxon>Bacteria</taxon>
        <taxon>Pseudomonadati</taxon>
        <taxon>Pseudomonadota</taxon>
        <taxon>Alphaproteobacteria</taxon>
        <taxon>Hyphomicrobiales</taxon>
        <taxon>Rhizobiaceae</taxon>
        <taxon>Ciceribacter</taxon>
    </lineage>
</organism>
<evidence type="ECO:0000256" key="1">
    <source>
        <dbReference type="ARBA" id="ARBA00003871"/>
    </source>
</evidence>
<dbReference type="InterPro" id="IPR000120">
    <property type="entry name" value="Amidase"/>
</dbReference>
<dbReference type="EMBL" id="UEYP01000011">
    <property type="protein sequence ID" value="SSC64508.1"/>
    <property type="molecule type" value="Genomic_DNA"/>
</dbReference>
<dbReference type="Pfam" id="PF01425">
    <property type="entry name" value="Amidase"/>
    <property type="match status" value="1"/>
</dbReference>
<evidence type="ECO:0000313" key="6">
    <source>
        <dbReference type="Proteomes" id="UP000254764"/>
    </source>
</evidence>
<evidence type="ECO:0000259" key="4">
    <source>
        <dbReference type="Pfam" id="PF01425"/>
    </source>
</evidence>
<dbReference type="SUPFAM" id="SSF75304">
    <property type="entry name" value="Amidase signature (AS) enzymes"/>
    <property type="match status" value="1"/>
</dbReference>
<evidence type="ECO:0000256" key="3">
    <source>
        <dbReference type="ARBA" id="ARBA00021874"/>
    </source>
</evidence>
<dbReference type="PANTHER" id="PTHR11895">
    <property type="entry name" value="TRANSAMIDASE"/>
    <property type="match status" value="1"/>
</dbReference>
<accession>A0A376A9U1</accession>
<comment type="similarity">
    <text evidence="2">Belongs to the amidase family.</text>
</comment>
<dbReference type="Proteomes" id="UP000254764">
    <property type="component" value="Unassembled WGS sequence"/>
</dbReference>
<name>A0A376A9U1_9HYPH</name>
<proteinExistence type="inferred from homology"/>
<dbReference type="InterPro" id="IPR023631">
    <property type="entry name" value="Amidase_dom"/>
</dbReference>
<feature type="domain" description="Amidase" evidence="4">
    <location>
        <begin position="33"/>
        <end position="481"/>
    </location>
</feature>
<dbReference type="OrthoDB" id="9777859at2"/>
<protein>
    <recommendedName>
        <fullName evidence="3">Indoleacetamide hydrolase</fullName>
    </recommendedName>
</protein>
<dbReference type="AlphaFoldDB" id="A0A376A9U1"/>
<dbReference type="InterPro" id="IPR020556">
    <property type="entry name" value="Amidase_CS"/>
</dbReference>
<gene>
    <name evidence="5" type="ORF">RHIZ70_216</name>
</gene>
<reference evidence="6" key="1">
    <citation type="submission" date="2018-07" db="EMBL/GenBank/DDBJ databases">
        <authorList>
            <person name="Peiro R."/>
            <person name="Begona"/>
            <person name="Cbmso G."/>
            <person name="Lopez M."/>
            <person name="Gonzalez S."/>
        </authorList>
    </citation>
    <scope>NUCLEOTIDE SEQUENCE [LARGE SCALE GENOMIC DNA]</scope>
</reference>
<dbReference type="Gene3D" id="3.90.1300.10">
    <property type="entry name" value="Amidase signature (AS) domain"/>
    <property type="match status" value="1"/>
</dbReference>